<dbReference type="Pfam" id="PF09430">
    <property type="entry name" value="EMC7_beta-sandw"/>
    <property type="match status" value="1"/>
</dbReference>
<sequence length="242" mass="26999">MFGRGCMLTFISTALLLLGVGDAADVKDGQGSVQTTSDDVSYYGRLKLHPTLVNNPDFHNPLWHVQGGEVILSNAQHSFRVPTQVDGSFVVHGVPYGSYYLHAEYSDHIYPTIRVDVTQKTSHGLVRPLIRTYANEAILQQLQGTGLDESAPATIPFVGIHNYFVPREEYTVWGLLTNPMIMMMLVSMALIGMMNLVPEEERRESMREFQNLRKQFSGGGADEIKQPARRAVTAAGHERKHK</sequence>
<comment type="caution">
    <text evidence="11">The sequence shown here is derived from an EMBL/GenBank/DDBJ whole genome shotgun (WGS) entry which is preliminary data.</text>
</comment>
<keyword evidence="12" id="KW-1185">Reference proteome</keyword>
<dbReference type="AlphaFoldDB" id="A0A1G4IHM1"/>
<evidence type="ECO:0000256" key="1">
    <source>
        <dbReference type="ARBA" id="ARBA00004167"/>
    </source>
</evidence>
<evidence type="ECO:0000256" key="2">
    <source>
        <dbReference type="ARBA" id="ARBA00008880"/>
    </source>
</evidence>
<dbReference type="InterPro" id="IPR019008">
    <property type="entry name" value="Beta_sandwich_EMC7"/>
</dbReference>
<evidence type="ECO:0000256" key="8">
    <source>
        <dbReference type="SAM" id="Phobius"/>
    </source>
</evidence>
<organism evidence="11 12">
    <name type="scientific">Trypanosoma equiperdum</name>
    <dbReference type="NCBI Taxonomy" id="5694"/>
    <lineage>
        <taxon>Eukaryota</taxon>
        <taxon>Discoba</taxon>
        <taxon>Euglenozoa</taxon>
        <taxon>Kinetoplastea</taxon>
        <taxon>Metakinetoplastina</taxon>
        <taxon>Trypanosomatida</taxon>
        <taxon>Trypanosomatidae</taxon>
        <taxon>Trypanosoma</taxon>
    </lineage>
</organism>
<dbReference type="InterPro" id="IPR039163">
    <property type="entry name" value="EMC7"/>
</dbReference>
<evidence type="ECO:0000256" key="9">
    <source>
        <dbReference type="SAM" id="SignalP"/>
    </source>
</evidence>
<protein>
    <recommendedName>
        <fullName evidence="10">ER membrane protein complex subunit 7 beta-sandwich domain-containing protein</fullName>
    </recommendedName>
</protein>
<dbReference type="EMBL" id="CZPT02001763">
    <property type="protein sequence ID" value="SCU71928.1"/>
    <property type="molecule type" value="Genomic_DNA"/>
</dbReference>
<comment type="subcellular location">
    <subcellularLocation>
        <location evidence="1">Membrane</location>
        <topology evidence="1">Single-pass membrane protein</topology>
    </subcellularLocation>
</comment>
<dbReference type="RefSeq" id="XP_067082504.1">
    <property type="nucleotide sequence ID" value="XM_067226403.1"/>
</dbReference>
<evidence type="ECO:0000256" key="3">
    <source>
        <dbReference type="ARBA" id="ARBA00022692"/>
    </source>
</evidence>
<evidence type="ECO:0000256" key="5">
    <source>
        <dbReference type="ARBA" id="ARBA00022989"/>
    </source>
</evidence>
<evidence type="ECO:0000313" key="12">
    <source>
        <dbReference type="Proteomes" id="UP000195570"/>
    </source>
</evidence>
<dbReference type="InterPro" id="IPR013784">
    <property type="entry name" value="Carb-bd-like_fold"/>
</dbReference>
<evidence type="ECO:0000256" key="7">
    <source>
        <dbReference type="SAM" id="MobiDB-lite"/>
    </source>
</evidence>
<name>A0A1G4IHM1_TRYEQ</name>
<proteinExistence type="inferred from homology"/>
<keyword evidence="4 9" id="KW-0732">Signal</keyword>
<dbReference type="PANTHER" id="PTHR13605:SF4">
    <property type="entry name" value="ER MEMBRANE PROTEIN COMPLEX SUBUNIT 7"/>
    <property type="match status" value="1"/>
</dbReference>
<feature type="region of interest" description="Disordered" evidence="7">
    <location>
        <begin position="216"/>
        <end position="242"/>
    </location>
</feature>
<feature type="chain" id="PRO_5009235529" description="ER membrane protein complex subunit 7 beta-sandwich domain-containing protein" evidence="9">
    <location>
        <begin position="24"/>
        <end position="242"/>
    </location>
</feature>
<dbReference type="Proteomes" id="UP000195570">
    <property type="component" value="Unassembled WGS sequence"/>
</dbReference>
<feature type="domain" description="ER membrane protein complex subunit 7 beta-sandwich" evidence="10">
    <location>
        <begin position="60"/>
        <end position="183"/>
    </location>
</feature>
<feature type="signal peptide" evidence="9">
    <location>
        <begin position="1"/>
        <end position="23"/>
    </location>
</feature>
<keyword evidence="6 8" id="KW-0472">Membrane</keyword>
<feature type="transmembrane region" description="Helical" evidence="8">
    <location>
        <begin position="172"/>
        <end position="197"/>
    </location>
</feature>
<keyword evidence="5 8" id="KW-1133">Transmembrane helix</keyword>
<dbReference type="GO" id="GO:0072546">
    <property type="term" value="C:EMC complex"/>
    <property type="evidence" value="ECO:0007669"/>
    <property type="project" value="TreeGrafter"/>
</dbReference>
<dbReference type="VEuPathDB" id="TriTrypDB:TEOVI_000351000"/>
<comment type="similarity">
    <text evidence="2">Belongs to the EMC7 family.</text>
</comment>
<reference evidence="11" key="1">
    <citation type="submission" date="2016-09" db="EMBL/GenBank/DDBJ databases">
        <authorList>
            <person name="Hebert L."/>
            <person name="Moumen B."/>
        </authorList>
    </citation>
    <scope>NUCLEOTIDE SEQUENCE [LARGE SCALE GENOMIC DNA]</scope>
    <source>
        <strain evidence="11">OVI</strain>
    </source>
</reference>
<dbReference type="GO" id="GO:0030246">
    <property type="term" value="F:carbohydrate binding"/>
    <property type="evidence" value="ECO:0007669"/>
    <property type="project" value="InterPro"/>
</dbReference>
<keyword evidence="3 8" id="KW-0812">Transmembrane</keyword>
<dbReference type="SUPFAM" id="SSF49452">
    <property type="entry name" value="Starch-binding domain-like"/>
    <property type="match status" value="1"/>
</dbReference>
<evidence type="ECO:0000259" key="10">
    <source>
        <dbReference type="Pfam" id="PF09430"/>
    </source>
</evidence>
<evidence type="ECO:0000313" key="11">
    <source>
        <dbReference type="EMBL" id="SCU71928.1"/>
    </source>
</evidence>
<gene>
    <name evidence="11" type="ORF">TEOVI_000351000</name>
</gene>
<dbReference type="PANTHER" id="PTHR13605">
    <property type="entry name" value="ER MEMBRANE PROTEIN COMPLEX SUBUNIT 7"/>
    <property type="match status" value="1"/>
</dbReference>
<evidence type="ECO:0000256" key="4">
    <source>
        <dbReference type="ARBA" id="ARBA00022729"/>
    </source>
</evidence>
<evidence type="ECO:0000256" key="6">
    <source>
        <dbReference type="ARBA" id="ARBA00023136"/>
    </source>
</evidence>
<dbReference type="GeneID" id="92377450"/>
<accession>A0A1G4IHM1</accession>